<dbReference type="KEGG" id="pzi:CWO85_02490"/>
<dbReference type="InterPro" id="IPR004529">
    <property type="entry name" value="Phe-tRNA-synth_IIc_asu"/>
</dbReference>
<dbReference type="GO" id="GO:0005737">
    <property type="term" value="C:cytoplasm"/>
    <property type="evidence" value="ECO:0007669"/>
    <property type="project" value="UniProtKB-SubCell"/>
</dbReference>
<comment type="caution">
    <text evidence="13">Lacks conserved residue(s) required for the propagation of feature annotation.</text>
</comment>
<dbReference type="RefSeq" id="WP_121464069.1">
    <property type="nucleotide sequence ID" value="NZ_CP025121.1"/>
</dbReference>
<evidence type="ECO:0000259" key="14">
    <source>
        <dbReference type="PROSITE" id="PS50862"/>
    </source>
</evidence>
<keyword evidence="7 13" id="KW-0547">Nucleotide-binding</keyword>
<evidence type="ECO:0000256" key="10">
    <source>
        <dbReference type="ARBA" id="ARBA00022917"/>
    </source>
</evidence>
<dbReference type="InterPro" id="IPR045864">
    <property type="entry name" value="aa-tRNA-synth_II/BPL/LPL"/>
</dbReference>
<dbReference type="AlphaFoldDB" id="A0A660HMT9"/>
<keyword evidence="11 13" id="KW-0030">Aminoacyl-tRNA synthetase</keyword>
<evidence type="ECO:0000256" key="8">
    <source>
        <dbReference type="ARBA" id="ARBA00022840"/>
    </source>
</evidence>
<dbReference type="Proteomes" id="UP000272462">
    <property type="component" value="Chromosome"/>
</dbReference>
<evidence type="ECO:0000313" key="15">
    <source>
        <dbReference type="EMBL" id="AYJ01357.1"/>
    </source>
</evidence>
<keyword evidence="5 13" id="KW-0436">Ligase</keyword>
<keyword evidence="8 13" id="KW-0067">ATP-binding</keyword>
<protein>
    <recommendedName>
        <fullName evidence="13">Phenylalanine--tRNA ligase alpha subunit</fullName>
        <ecNumber evidence="13">6.1.1.20</ecNumber>
    </recommendedName>
    <alternativeName>
        <fullName evidence="13">Phenylalanyl-tRNA synthetase alpha subunit</fullName>
        <shortName evidence="13">PheRS</shortName>
    </alternativeName>
</protein>
<dbReference type="CDD" id="cd00496">
    <property type="entry name" value="PheRS_alpha_core"/>
    <property type="match status" value="1"/>
</dbReference>
<evidence type="ECO:0000256" key="7">
    <source>
        <dbReference type="ARBA" id="ARBA00022741"/>
    </source>
</evidence>
<evidence type="ECO:0000256" key="6">
    <source>
        <dbReference type="ARBA" id="ARBA00022723"/>
    </source>
</evidence>
<evidence type="ECO:0000256" key="1">
    <source>
        <dbReference type="ARBA" id="ARBA00004496"/>
    </source>
</evidence>
<dbReference type="GO" id="GO:0000287">
    <property type="term" value="F:magnesium ion binding"/>
    <property type="evidence" value="ECO:0007669"/>
    <property type="project" value="UniProtKB-UniRule"/>
</dbReference>
<dbReference type="EC" id="6.1.1.20" evidence="13"/>
<evidence type="ECO:0000256" key="13">
    <source>
        <dbReference type="HAMAP-Rule" id="MF_00281"/>
    </source>
</evidence>
<keyword evidence="6 13" id="KW-0479">Metal-binding</keyword>
<evidence type="ECO:0000256" key="3">
    <source>
        <dbReference type="ARBA" id="ARBA00011209"/>
    </source>
</evidence>
<reference evidence="15 16" key="1">
    <citation type="journal article" date="2018" name="BMC Genomics">
        <title>Comparative genome analysis of jujube witches'-broom Phytoplasma, an obligate pathogen that causes jujube witches'-broom disease.</title>
        <authorList>
            <person name="Wang J."/>
            <person name="Song L."/>
            <person name="Jiao Q."/>
            <person name="Yang S."/>
            <person name="Gao R."/>
            <person name="Lu X."/>
            <person name="Zhou G."/>
        </authorList>
    </citation>
    <scope>NUCLEOTIDE SEQUENCE [LARGE SCALE GENOMIC DNA]</scope>
    <source>
        <strain evidence="15">Jwb-nky</strain>
    </source>
</reference>
<keyword evidence="4 13" id="KW-0963">Cytoplasm</keyword>
<dbReference type="EMBL" id="CP025121">
    <property type="protein sequence ID" value="AYJ01357.1"/>
    <property type="molecule type" value="Genomic_DNA"/>
</dbReference>
<dbReference type="PANTHER" id="PTHR11538">
    <property type="entry name" value="PHENYLALANYL-TRNA SYNTHETASE"/>
    <property type="match status" value="1"/>
</dbReference>
<dbReference type="PANTHER" id="PTHR11538:SF41">
    <property type="entry name" value="PHENYLALANINE--TRNA LIGASE, MITOCHONDRIAL"/>
    <property type="match status" value="1"/>
</dbReference>
<dbReference type="InterPro" id="IPR022911">
    <property type="entry name" value="Phe_tRNA_ligase_alpha1_bac"/>
</dbReference>
<dbReference type="Gene3D" id="3.30.930.10">
    <property type="entry name" value="Bira Bifunctional Protein, Domain 2"/>
    <property type="match status" value="1"/>
</dbReference>
<sequence>MYQDIFELKKILTETENKIIKELQNINEIKKLLELETKYLGKKGFFLDILKKINNYKPEIQKELKKVIFISKQKNINLFKEKKCFLENQILNDKLTKEKIDVTLPSFHFPQGCMHPLNQMIKEIENFFLSLGYSIHEGTEIETDLYNFEMLNMNKNHPSRDMQDSFYLKNNPENLLRTHTSPIQIKTMLKARNKSLKIIASGKVYRRDKDDDTHSHQFTQLDGFYVGSKVSLIDLVEIITSFIKHIFGEEQKIRIRPSYFPFTKPSFEVDLVIEGANKKTVYLEILGAGLIHPQVLDNVGFDNKKYTGLAFGMGIERITMLKKNIKNIRHFYNNDIRFLNQFV</sequence>
<dbReference type="GO" id="GO:0005524">
    <property type="term" value="F:ATP binding"/>
    <property type="evidence" value="ECO:0007669"/>
    <property type="project" value="UniProtKB-UniRule"/>
</dbReference>
<keyword evidence="16" id="KW-1185">Reference proteome</keyword>
<dbReference type="NCBIfam" id="TIGR00468">
    <property type="entry name" value="pheS"/>
    <property type="match status" value="1"/>
</dbReference>
<proteinExistence type="inferred from homology"/>
<feature type="domain" description="Aminoacyl-transfer RNA synthetases class-II family profile" evidence="14">
    <location>
        <begin position="118"/>
        <end position="321"/>
    </location>
</feature>
<dbReference type="OrthoDB" id="9800719at2"/>
<dbReference type="HAMAP" id="MF_00281">
    <property type="entry name" value="Phe_tRNA_synth_alpha1"/>
    <property type="match status" value="1"/>
</dbReference>
<comment type="subcellular location">
    <subcellularLocation>
        <location evidence="1 13">Cytoplasm</location>
    </subcellularLocation>
</comment>
<dbReference type="PROSITE" id="PS50862">
    <property type="entry name" value="AA_TRNA_LIGASE_II"/>
    <property type="match status" value="1"/>
</dbReference>
<dbReference type="GO" id="GO:0000049">
    <property type="term" value="F:tRNA binding"/>
    <property type="evidence" value="ECO:0007669"/>
    <property type="project" value="InterPro"/>
</dbReference>
<dbReference type="InterPro" id="IPR006195">
    <property type="entry name" value="aa-tRNA-synth_II"/>
</dbReference>
<comment type="catalytic activity">
    <reaction evidence="12 13">
        <text>tRNA(Phe) + L-phenylalanine + ATP = L-phenylalanyl-tRNA(Phe) + AMP + diphosphate + H(+)</text>
        <dbReference type="Rhea" id="RHEA:19413"/>
        <dbReference type="Rhea" id="RHEA-COMP:9668"/>
        <dbReference type="Rhea" id="RHEA-COMP:9699"/>
        <dbReference type="ChEBI" id="CHEBI:15378"/>
        <dbReference type="ChEBI" id="CHEBI:30616"/>
        <dbReference type="ChEBI" id="CHEBI:33019"/>
        <dbReference type="ChEBI" id="CHEBI:58095"/>
        <dbReference type="ChEBI" id="CHEBI:78442"/>
        <dbReference type="ChEBI" id="CHEBI:78531"/>
        <dbReference type="ChEBI" id="CHEBI:456215"/>
        <dbReference type="EC" id="6.1.1.20"/>
    </reaction>
</comment>
<name>A0A660HMT9_ZIZJU</name>
<gene>
    <name evidence="13" type="primary">pheS</name>
    <name evidence="15" type="ORF">CWO85_02490</name>
</gene>
<dbReference type="InterPro" id="IPR002319">
    <property type="entry name" value="Phenylalanyl-tRNA_Synthase"/>
</dbReference>
<keyword evidence="9 13" id="KW-0460">Magnesium</keyword>
<accession>A0A660HMT9</accession>
<evidence type="ECO:0000256" key="5">
    <source>
        <dbReference type="ARBA" id="ARBA00022598"/>
    </source>
</evidence>
<comment type="subunit">
    <text evidence="3 13">Tetramer of two alpha and two beta subunits.</text>
</comment>
<dbReference type="GO" id="GO:0006432">
    <property type="term" value="P:phenylalanyl-tRNA aminoacylation"/>
    <property type="evidence" value="ECO:0007669"/>
    <property type="project" value="UniProtKB-UniRule"/>
</dbReference>
<comment type="similarity">
    <text evidence="2 13">Belongs to the class-II aminoacyl-tRNA synthetase family. Phe-tRNA synthetase alpha subunit type 1 subfamily.</text>
</comment>
<dbReference type="SUPFAM" id="SSF55681">
    <property type="entry name" value="Class II aaRS and biotin synthetases"/>
    <property type="match status" value="1"/>
</dbReference>
<evidence type="ECO:0000256" key="4">
    <source>
        <dbReference type="ARBA" id="ARBA00022490"/>
    </source>
</evidence>
<dbReference type="GO" id="GO:0004826">
    <property type="term" value="F:phenylalanine-tRNA ligase activity"/>
    <property type="evidence" value="ECO:0007669"/>
    <property type="project" value="UniProtKB-UniRule"/>
</dbReference>
<comment type="cofactor">
    <cofactor evidence="13">
        <name>Mg(2+)</name>
        <dbReference type="ChEBI" id="CHEBI:18420"/>
    </cofactor>
    <text evidence="13">Binds 2 magnesium ions per tetramer.</text>
</comment>
<evidence type="ECO:0000256" key="9">
    <source>
        <dbReference type="ARBA" id="ARBA00022842"/>
    </source>
</evidence>
<dbReference type="InterPro" id="IPR010978">
    <property type="entry name" value="tRNA-bd_arm"/>
</dbReference>
<organism evidence="15 16">
    <name type="scientific">Ziziphus jujuba witches'-broom phytoplasma</name>
    <dbReference type="NCBI Taxonomy" id="135727"/>
    <lineage>
        <taxon>Bacteria</taxon>
        <taxon>Bacillati</taxon>
        <taxon>Mycoplasmatota</taxon>
        <taxon>Mollicutes</taxon>
        <taxon>Acholeplasmatales</taxon>
        <taxon>Acholeplasmataceae</taxon>
        <taxon>Candidatus Phytoplasma</taxon>
        <taxon>16SrV (Elm yellows group)</taxon>
    </lineage>
</organism>
<evidence type="ECO:0000256" key="11">
    <source>
        <dbReference type="ARBA" id="ARBA00023146"/>
    </source>
</evidence>
<evidence type="ECO:0000256" key="12">
    <source>
        <dbReference type="ARBA" id="ARBA00049255"/>
    </source>
</evidence>
<evidence type="ECO:0000313" key="16">
    <source>
        <dbReference type="Proteomes" id="UP000272462"/>
    </source>
</evidence>
<dbReference type="SUPFAM" id="SSF46589">
    <property type="entry name" value="tRNA-binding arm"/>
    <property type="match status" value="1"/>
</dbReference>
<evidence type="ECO:0000256" key="2">
    <source>
        <dbReference type="ARBA" id="ARBA00010207"/>
    </source>
</evidence>
<keyword evidence="10 13" id="KW-0648">Protein biosynthesis</keyword>
<dbReference type="Pfam" id="PF01409">
    <property type="entry name" value="tRNA-synt_2d"/>
    <property type="match status" value="1"/>
</dbReference>